<dbReference type="KEGG" id="hsw:Hsw_4263"/>
<evidence type="ECO:0000256" key="1">
    <source>
        <dbReference type="SAM" id="Phobius"/>
    </source>
</evidence>
<accession>W8F4F6</accession>
<dbReference type="HOGENOM" id="CLU_3344568_0_0_10"/>
<keyword evidence="1" id="KW-1133">Transmembrane helix</keyword>
<dbReference type="AlphaFoldDB" id="W8F4F6"/>
<sequence>MRRRRKQTTAAPFHYLMTIFFGYFAPLSPFLTALFFK</sequence>
<evidence type="ECO:0000313" key="3">
    <source>
        <dbReference type="Proteomes" id="UP000019423"/>
    </source>
</evidence>
<gene>
    <name evidence="2" type="ORF">Hsw_4263</name>
</gene>
<dbReference type="Proteomes" id="UP000019423">
    <property type="component" value="Chromosome"/>
</dbReference>
<proteinExistence type="predicted"/>
<feature type="transmembrane region" description="Helical" evidence="1">
    <location>
        <begin position="12"/>
        <end position="36"/>
    </location>
</feature>
<name>W8F4F6_9BACT</name>
<dbReference type="EMBL" id="CP007145">
    <property type="protein sequence ID" value="AHJ99858.1"/>
    <property type="molecule type" value="Genomic_DNA"/>
</dbReference>
<dbReference type="STRING" id="1227739.Hsw_4263"/>
<reference evidence="2 3" key="1">
    <citation type="submission" date="2014-01" db="EMBL/GenBank/DDBJ databases">
        <title>Complete genome sequence of ionizing-radiation resistance bacterium Hymenobacter swuensis DY53.</title>
        <authorList>
            <person name="Jung J.-H."/>
            <person name="Jeong S.-W."/>
            <person name="Joe M.-H."/>
            <person name="Cho y.-j."/>
            <person name="Kim M.-K."/>
            <person name="Lim S.-Y."/>
        </authorList>
    </citation>
    <scope>NUCLEOTIDE SEQUENCE [LARGE SCALE GENOMIC DNA]</scope>
    <source>
        <strain evidence="2 3">DY53</strain>
    </source>
</reference>
<protein>
    <submittedName>
        <fullName evidence="2">Uncharacterized protein</fullName>
    </submittedName>
</protein>
<keyword evidence="1" id="KW-0472">Membrane</keyword>
<keyword evidence="1" id="KW-0812">Transmembrane</keyword>
<evidence type="ECO:0000313" key="2">
    <source>
        <dbReference type="EMBL" id="AHJ99858.1"/>
    </source>
</evidence>
<keyword evidence="3" id="KW-1185">Reference proteome</keyword>
<organism evidence="2 3">
    <name type="scientific">Hymenobacter swuensis DY53</name>
    <dbReference type="NCBI Taxonomy" id="1227739"/>
    <lineage>
        <taxon>Bacteria</taxon>
        <taxon>Pseudomonadati</taxon>
        <taxon>Bacteroidota</taxon>
        <taxon>Cytophagia</taxon>
        <taxon>Cytophagales</taxon>
        <taxon>Hymenobacteraceae</taxon>
        <taxon>Hymenobacter</taxon>
    </lineage>
</organism>